<feature type="zinc finger region" description="C3H1-type" evidence="1">
    <location>
        <begin position="1315"/>
        <end position="1341"/>
    </location>
</feature>
<evidence type="ECO:0000259" key="4">
    <source>
        <dbReference type="PROSITE" id="PS50103"/>
    </source>
</evidence>
<feature type="region of interest" description="Disordered" evidence="3">
    <location>
        <begin position="245"/>
        <end position="286"/>
    </location>
</feature>
<feature type="compositionally biased region" description="Polar residues" evidence="3">
    <location>
        <begin position="252"/>
        <end position="268"/>
    </location>
</feature>
<dbReference type="GO" id="GO:0008270">
    <property type="term" value="F:zinc ion binding"/>
    <property type="evidence" value="ECO:0007669"/>
    <property type="project" value="UniProtKB-KW"/>
</dbReference>
<feature type="domain" description="C3H1-type" evidence="4">
    <location>
        <begin position="1315"/>
        <end position="1341"/>
    </location>
</feature>
<gene>
    <name evidence="5" type="ORF">OC846_001824</name>
</gene>
<evidence type="ECO:0000256" key="1">
    <source>
        <dbReference type="PROSITE-ProRule" id="PRU00723"/>
    </source>
</evidence>
<organism evidence="5 6">
    <name type="scientific">Tilletia horrida</name>
    <dbReference type="NCBI Taxonomy" id="155126"/>
    <lineage>
        <taxon>Eukaryota</taxon>
        <taxon>Fungi</taxon>
        <taxon>Dikarya</taxon>
        <taxon>Basidiomycota</taxon>
        <taxon>Ustilaginomycotina</taxon>
        <taxon>Exobasidiomycetes</taxon>
        <taxon>Tilletiales</taxon>
        <taxon>Tilletiaceae</taxon>
        <taxon>Tilletia</taxon>
    </lineage>
</organism>
<dbReference type="PROSITE" id="PS50103">
    <property type="entry name" value="ZF_C3H1"/>
    <property type="match status" value="1"/>
</dbReference>
<feature type="region of interest" description="Disordered" evidence="3">
    <location>
        <begin position="641"/>
        <end position="772"/>
    </location>
</feature>
<dbReference type="EMBL" id="JAPDMZ010000030">
    <property type="protein sequence ID" value="KAK0555143.1"/>
    <property type="molecule type" value="Genomic_DNA"/>
</dbReference>
<reference evidence="5" key="1">
    <citation type="journal article" date="2023" name="PhytoFront">
        <title>Draft Genome Resources of Seven Strains of Tilletia horrida, Causal Agent of Kernel Smut of Rice.</title>
        <authorList>
            <person name="Khanal S."/>
            <person name="Antony Babu S."/>
            <person name="Zhou X.G."/>
        </authorList>
    </citation>
    <scope>NUCLEOTIDE SEQUENCE</scope>
    <source>
        <strain evidence="5">TX6</strain>
    </source>
</reference>
<feature type="region of interest" description="Disordered" evidence="3">
    <location>
        <begin position="1077"/>
        <end position="1119"/>
    </location>
</feature>
<keyword evidence="1" id="KW-0479">Metal-binding</keyword>
<feature type="region of interest" description="Disordered" evidence="3">
    <location>
        <begin position="933"/>
        <end position="962"/>
    </location>
</feature>
<accession>A0AAN6GT71</accession>
<evidence type="ECO:0000256" key="2">
    <source>
        <dbReference type="SAM" id="Coils"/>
    </source>
</evidence>
<feature type="region of interest" description="Disordered" evidence="3">
    <location>
        <begin position="171"/>
        <end position="205"/>
    </location>
</feature>
<comment type="caution">
    <text evidence="5">The sequence shown here is derived from an EMBL/GenBank/DDBJ whole genome shotgun (WGS) entry which is preliminary data.</text>
</comment>
<dbReference type="InterPro" id="IPR000571">
    <property type="entry name" value="Znf_CCCH"/>
</dbReference>
<feature type="compositionally biased region" description="Basic and acidic residues" evidence="3">
    <location>
        <begin position="641"/>
        <end position="653"/>
    </location>
</feature>
<feature type="compositionally biased region" description="Polar residues" evidence="3">
    <location>
        <begin position="730"/>
        <end position="741"/>
    </location>
</feature>
<keyword evidence="6" id="KW-1185">Reference proteome</keyword>
<evidence type="ECO:0000313" key="6">
    <source>
        <dbReference type="Proteomes" id="UP001176517"/>
    </source>
</evidence>
<feature type="coiled-coil region" evidence="2">
    <location>
        <begin position="300"/>
        <end position="334"/>
    </location>
</feature>
<feature type="region of interest" description="Disordered" evidence="3">
    <location>
        <begin position="1132"/>
        <end position="1176"/>
    </location>
</feature>
<evidence type="ECO:0000313" key="5">
    <source>
        <dbReference type="EMBL" id="KAK0555143.1"/>
    </source>
</evidence>
<feature type="region of interest" description="Disordered" evidence="3">
    <location>
        <begin position="1236"/>
        <end position="1319"/>
    </location>
</feature>
<keyword evidence="1" id="KW-0863">Zinc-finger</keyword>
<feature type="compositionally biased region" description="Polar residues" evidence="3">
    <location>
        <begin position="195"/>
        <end position="205"/>
    </location>
</feature>
<evidence type="ECO:0000256" key="3">
    <source>
        <dbReference type="SAM" id="MobiDB-lite"/>
    </source>
</evidence>
<protein>
    <recommendedName>
        <fullName evidence="4">C3H1-type domain-containing protein</fullName>
    </recommendedName>
</protein>
<dbReference type="SMART" id="SM00356">
    <property type="entry name" value="ZnF_C3H1"/>
    <property type="match status" value="1"/>
</dbReference>
<feature type="compositionally biased region" description="Polar residues" evidence="3">
    <location>
        <begin position="805"/>
        <end position="822"/>
    </location>
</feature>
<feature type="region of interest" description="Disordered" evidence="3">
    <location>
        <begin position="881"/>
        <end position="920"/>
    </location>
</feature>
<feature type="compositionally biased region" description="Basic and acidic residues" evidence="3">
    <location>
        <begin position="742"/>
        <end position="754"/>
    </location>
</feature>
<feature type="compositionally biased region" description="Low complexity" evidence="3">
    <location>
        <begin position="177"/>
        <end position="194"/>
    </location>
</feature>
<feature type="region of interest" description="Disordered" evidence="3">
    <location>
        <begin position="61"/>
        <end position="81"/>
    </location>
</feature>
<sequence>MHSQHQQAQQQQQQQAQHQQLQLQQQQRQLHQQLQLQALADYQQVQGVPIGLSQHQAFNGLTVGNSGNRPFGTPASSANPPSAGQIVPQPGMYAGNVPMSQPFAINVPALNNNVHHLANPRQVAAAAAAAATTANPHAKAGRWPFANAVPNSGSPFAQSFFIAGNSTALQPGPAAGPSYVPSSQPNSPSNSPRPDTTNPDQYTPHVQYQPLAPAQSQQPAQYAQLPQNHHFTVAHSNSTFAPQQPQAFSAQHGNHQGSNNFGNMQLRNPSPERFNGLGTQNAPIDLTDDFDANEVFQNSEFQLQQQRQQQQLQLQQLQQQQQQQQQQHQYQLQNAQQHQPQFHPQPQTVRNQQFGLISAPQFHLKSERTENVDSPGSADSLDPQAERYLLREPVGQQVDVLISPVRREVTDSFDIVSNASFEDHLKALKAEEPLQNSAQLLQQQYANFQHLYAHAGPSGSFDPGQAGPSREPLASELFPDLFNLRQDFCERFPKPAAEIAIKSLCGIRRSPEAEVLNRRGSEADTASEVRDMTPAQRREVLQKLRSIGNRTFWRHWLDDKRGKVDILYSWIRSLVPHANSEQDGEWTGELYYPDAVELFLLLEDLPMQADDLDKKDPLCKAMRKLIAARTSISARARDVSRHWIDKANGERSPEPSSKPAAGQKRKADVSVDDDSVGAEAADHARVNKQATFADDGDSDSDDNQPLTRISKQTKPKPKPINGISTKDKLSTANGTGLTSPTAEKKVPPASDTKEGPPASKVASGGAPAVKKKKTALNVDLAAEKARLQELLNVVRAKKKEKIEGTENTTLSKSGDQSKTPGTASVAKPKALVTTKVPGAAGGPKVATTLLSAKKAVMPAVPKKAVSSTSSGMGLNFFGASATSAAKPRPGTSVAASATAKKPASSGPNKSKGVGPGSKAAASAGTSLIMDLLSDERGPKKGGSGAAGRRGLSKAEKEKEKKRVKWKEDEELVSVKIVERYLDVDEALHENIVEGGANGLMLQEASMFKSQRSMTEELDWYEPIPLALPDLALPVPGADSTMRSGEAGVWPEEEDIDGSAMDVPGSLNLRIRGIAKARTPVSPESAVVDLPPLEEKHPPSGSDAQADDTKVQPAAPARDEPRVEIQMTIGAELEPFVFHDGPSTKRTSANGRPTMSDQQMQVEGHPQSGQTSANGDPGLANALAGAFSLDNLGIDFSQVQHMLSGTGDRVPGVGPGAALAHGGYLPNTMGLDGQIAPTASEPYANGGEPTYDPRPRPHVGGFNPHPYAAAPPQGHMPGPGGFQGPEYGSNARGHFDQHGPGQFRGPPSGGPKPTGKQPPVACIYWKRGNCHKGAACTFRHDR</sequence>
<feature type="region of interest" description="Disordered" evidence="3">
    <location>
        <begin position="799"/>
        <end position="829"/>
    </location>
</feature>
<keyword evidence="2" id="KW-0175">Coiled coil</keyword>
<dbReference type="Proteomes" id="UP001176517">
    <property type="component" value="Unassembled WGS sequence"/>
</dbReference>
<feature type="compositionally biased region" description="Polar residues" evidence="3">
    <location>
        <begin position="1143"/>
        <end position="1173"/>
    </location>
</feature>
<keyword evidence="1" id="KW-0862">Zinc</keyword>
<feature type="compositionally biased region" description="Low complexity" evidence="3">
    <location>
        <begin position="890"/>
        <end position="907"/>
    </location>
</feature>
<proteinExistence type="predicted"/>
<name>A0AAN6GT71_9BASI</name>